<reference evidence="2" key="1">
    <citation type="journal article" date="2022" name="Int. J. Mol. Sci.">
        <title>Draft Genome of Tanacetum Coccineum: Genomic Comparison of Closely Related Tanacetum-Family Plants.</title>
        <authorList>
            <person name="Yamashiro T."/>
            <person name="Shiraishi A."/>
            <person name="Nakayama K."/>
            <person name="Satake H."/>
        </authorList>
    </citation>
    <scope>NUCLEOTIDE SEQUENCE</scope>
</reference>
<feature type="compositionally biased region" description="Basic residues" evidence="1">
    <location>
        <begin position="267"/>
        <end position="284"/>
    </location>
</feature>
<feature type="region of interest" description="Disordered" evidence="1">
    <location>
        <begin position="1"/>
        <end position="39"/>
    </location>
</feature>
<sequence length="438" mass="50091">MTPYHTTAITIEANPTTYRPTPHREIRPPPTYPPPQAIDDASHDKATVFKVKALEVVNKTIRQLARLLGSGSEEEADEGKDGEVEEEGEEEADEGKDGEGEEEADEGEGSGSLEVLYESRVVHNVYGDPPKEYSEKDINEECKKLFARYLKEHKHLKHEAKLRSYILKLKWQTAKNHVDYRVFVMLHMESYIGDPIAKWDVGLCEKSEEQVSLLRRMRFKISTKILLHKFNVHAENMFDLAYKRMVVCCEIIYDLPSSRMEEVAGRGGRRKKVAGRGGRRKKVTGKGGRHEEGVWSVEPDLFRSGGRRWKNVEEESPEKVCWEDESPVETGGCVKQMNPVRPTRKTLKVGEEHRYTTTTRNCVERSQAPENKIRQYVRTFPPIEQRLFHFTKGIDSTITIEVFREFCRAQLLLYSLCTSQAVNDKYANAAHCGSLSAT</sequence>
<feature type="compositionally biased region" description="Acidic residues" evidence="1">
    <location>
        <begin position="72"/>
        <end position="108"/>
    </location>
</feature>
<keyword evidence="3" id="KW-1185">Reference proteome</keyword>
<evidence type="ECO:0000313" key="3">
    <source>
        <dbReference type="Proteomes" id="UP001151760"/>
    </source>
</evidence>
<comment type="caution">
    <text evidence="2">The sequence shown here is derived from an EMBL/GenBank/DDBJ whole genome shotgun (WGS) entry which is preliminary data.</text>
</comment>
<proteinExistence type="predicted"/>
<reference evidence="2" key="2">
    <citation type="submission" date="2022-01" db="EMBL/GenBank/DDBJ databases">
        <authorList>
            <person name="Yamashiro T."/>
            <person name="Shiraishi A."/>
            <person name="Satake H."/>
            <person name="Nakayama K."/>
        </authorList>
    </citation>
    <scope>NUCLEOTIDE SEQUENCE</scope>
</reference>
<feature type="region of interest" description="Disordered" evidence="1">
    <location>
        <begin position="68"/>
        <end position="113"/>
    </location>
</feature>
<dbReference type="Proteomes" id="UP001151760">
    <property type="component" value="Unassembled WGS sequence"/>
</dbReference>
<organism evidence="2 3">
    <name type="scientific">Tanacetum coccineum</name>
    <dbReference type="NCBI Taxonomy" id="301880"/>
    <lineage>
        <taxon>Eukaryota</taxon>
        <taxon>Viridiplantae</taxon>
        <taxon>Streptophyta</taxon>
        <taxon>Embryophyta</taxon>
        <taxon>Tracheophyta</taxon>
        <taxon>Spermatophyta</taxon>
        <taxon>Magnoliopsida</taxon>
        <taxon>eudicotyledons</taxon>
        <taxon>Gunneridae</taxon>
        <taxon>Pentapetalae</taxon>
        <taxon>asterids</taxon>
        <taxon>campanulids</taxon>
        <taxon>Asterales</taxon>
        <taxon>Asteraceae</taxon>
        <taxon>Asteroideae</taxon>
        <taxon>Anthemideae</taxon>
        <taxon>Anthemidinae</taxon>
        <taxon>Tanacetum</taxon>
    </lineage>
</organism>
<accession>A0ABQ5HNF6</accession>
<gene>
    <name evidence="2" type="ORF">Tco_1070746</name>
</gene>
<feature type="region of interest" description="Disordered" evidence="1">
    <location>
        <begin position="264"/>
        <end position="291"/>
    </location>
</feature>
<dbReference type="EMBL" id="BQNB010019785">
    <property type="protein sequence ID" value="GJT89029.1"/>
    <property type="molecule type" value="Genomic_DNA"/>
</dbReference>
<evidence type="ECO:0000313" key="2">
    <source>
        <dbReference type="EMBL" id="GJT89029.1"/>
    </source>
</evidence>
<evidence type="ECO:0000256" key="1">
    <source>
        <dbReference type="SAM" id="MobiDB-lite"/>
    </source>
</evidence>
<feature type="compositionally biased region" description="Polar residues" evidence="1">
    <location>
        <begin position="1"/>
        <end position="19"/>
    </location>
</feature>
<name>A0ABQ5HNF6_9ASTR</name>
<protein>
    <submittedName>
        <fullName evidence="2">Uncharacterized protein</fullName>
    </submittedName>
</protein>